<reference evidence="2 3" key="1">
    <citation type="submission" date="2021-06" db="EMBL/GenBank/DDBJ databases">
        <title>Caerostris extrusa draft genome.</title>
        <authorList>
            <person name="Kono N."/>
            <person name="Arakawa K."/>
        </authorList>
    </citation>
    <scope>NUCLEOTIDE SEQUENCE [LARGE SCALE GENOMIC DNA]</scope>
</reference>
<organism evidence="2 3">
    <name type="scientific">Caerostris extrusa</name>
    <name type="common">Bark spider</name>
    <name type="synonym">Caerostris bankana</name>
    <dbReference type="NCBI Taxonomy" id="172846"/>
    <lineage>
        <taxon>Eukaryota</taxon>
        <taxon>Metazoa</taxon>
        <taxon>Ecdysozoa</taxon>
        <taxon>Arthropoda</taxon>
        <taxon>Chelicerata</taxon>
        <taxon>Arachnida</taxon>
        <taxon>Araneae</taxon>
        <taxon>Araneomorphae</taxon>
        <taxon>Entelegynae</taxon>
        <taxon>Araneoidea</taxon>
        <taxon>Araneidae</taxon>
        <taxon>Caerostris</taxon>
    </lineage>
</organism>
<feature type="region of interest" description="Disordered" evidence="1">
    <location>
        <begin position="1"/>
        <end position="26"/>
    </location>
</feature>
<name>A0AAV4MAC9_CAEEX</name>
<keyword evidence="3" id="KW-1185">Reference proteome</keyword>
<evidence type="ECO:0000313" key="3">
    <source>
        <dbReference type="Proteomes" id="UP001054945"/>
    </source>
</evidence>
<comment type="caution">
    <text evidence="2">The sequence shown here is derived from an EMBL/GenBank/DDBJ whole genome shotgun (WGS) entry which is preliminary data.</text>
</comment>
<dbReference type="Proteomes" id="UP001054945">
    <property type="component" value="Unassembled WGS sequence"/>
</dbReference>
<dbReference type="AlphaFoldDB" id="A0AAV4MAC9"/>
<sequence>MVPETRTSPHLPLGPQGPASLAPRGPTGAILRRQHMYQASILFLGSVINEISKGFIPFESKRRIAKRRSEKYRNTLLRRCDIQKMHMLIFQQAKWKRVSIPSCVSALGYSDG</sequence>
<proteinExistence type="predicted"/>
<protein>
    <submittedName>
        <fullName evidence="2">Uncharacterized protein</fullName>
    </submittedName>
</protein>
<evidence type="ECO:0000256" key="1">
    <source>
        <dbReference type="SAM" id="MobiDB-lite"/>
    </source>
</evidence>
<evidence type="ECO:0000313" key="2">
    <source>
        <dbReference type="EMBL" id="GIX68790.1"/>
    </source>
</evidence>
<gene>
    <name evidence="2" type="ORF">CEXT_124311</name>
</gene>
<accession>A0AAV4MAC9</accession>
<dbReference type="EMBL" id="BPLR01019525">
    <property type="protein sequence ID" value="GIX68790.1"/>
    <property type="molecule type" value="Genomic_DNA"/>
</dbReference>